<keyword evidence="3" id="KW-0677">Repeat</keyword>
<evidence type="ECO:0000256" key="4">
    <source>
        <dbReference type="ARBA" id="ARBA00022989"/>
    </source>
</evidence>
<dbReference type="PROSITE" id="PS50004">
    <property type="entry name" value="C2"/>
    <property type="match status" value="3"/>
</dbReference>
<name>A0A0G4G3J3_VITBC</name>
<accession>A0A0G4G3J3</accession>
<dbReference type="PhylomeDB" id="A0A0G4G3J3"/>
<dbReference type="InterPro" id="IPR000008">
    <property type="entry name" value="C2_dom"/>
</dbReference>
<evidence type="ECO:0000313" key="9">
    <source>
        <dbReference type="Proteomes" id="UP000041254"/>
    </source>
</evidence>
<evidence type="ECO:0000259" key="7">
    <source>
        <dbReference type="PROSITE" id="PS50004"/>
    </source>
</evidence>
<feature type="domain" description="C2" evidence="7">
    <location>
        <begin position="1046"/>
        <end position="1157"/>
    </location>
</feature>
<keyword evidence="6" id="KW-0175">Coiled coil</keyword>
<dbReference type="InterPro" id="IPR035892">
    <property type="entry name" value="C2_domain_sf"/>
</dbReference>
<dbReference type="SUPFAM" id="SSF49562">
    <property type="entry name" value="C2 domain (Calcium/lipid-binding domain, CaLB)"/>
    <property type="match status" value="3"/>
</dbReference>
<keyword evidence="4" id="KW-1133">Transmembrane helix</keyword>
<dbReference type="Proteomes" id="UP000041254">
    <property type="component" value="Unassembled WGS sequence"/>
</dbReference>
<keyword evidence="5" id="KW-0472">Membrane</keyword>
<gene>
    <name evidence="8" type="ORF">Vbra_16798</name>
</gene>
<dbReference type="PANTHER" id="PTHR12546:SF33">
    <property type="entry name" value="SPERM VESICLE FUSION PROTEIN FER-1"/>
    <property type="match status" value="1"/>
</dbReference>
<dbReference type="Pfam" id="PF00168">
    <property type="entry name" value="C2"/>
    <property type="match status" value="4"/>
</dbReference>
<dbReference type="GO" id="GO:0007009">
    <property type="term" value="P:plasma membrane organization"/>
    <property type="evidence" value="ECO:0007669"/>
    <property type="project" value="TreeGrafter"/>
</dbReference>
<protein>
    <recommendedName>
        <fullName evidence="7">C2 domain-containing protein</fullName>
    </recommendedName>
</protein>
<dbReference type="InParanoid" id="A0A0G4G3J3"/>
<dbReference type="SMART" id="SM00239">
    <property type="entry name" value="C2"/>
    <property type="match status" value="3"/>
</dbReference>
<reference evidence="8 9" key="1">
    <citation type="submission" date="2014-11" db="EMBL/GenBank/DDBJ databases">
        <authorList>
            <person name="Zhu J."/>
            <person name="Qi W."/>
            <person name="Song R."/>
        </authorList>
    </citation>
    <scope>NUCLEOTIDE SEQUENCE [LARGE SCALE GENOMIC DNA]</scope>
</reference>
<sequence>MQSYAVGFTVHDAEGLVTKRGTIDPLVVVRCCGREYRTEVKRGKASVVSWDEKFIWSHMPLTREEWETAFIEFEVQDANSFWRNDVVGIASIQLVLVNRRPSHQVRRRRLSLFDIEDTAKKRGTLTVTVFACEPGQSPPNAEIRQFDDSGEVPEESFEDLRKFVLGRQRKELDATGKPYHLFVTVTRIEDLPLTPAGALPNPFITVEFGSSVLKSTEASGTTHTFNETFRLPVIAPVLEDTILVRVWDHQGMANDYLIAQGRISFSELRGQQLQPRWYNFYGFLPGESPALMPDGGEMASEGNVYLGRILLSARLERLESIAKMQSLGILVARPVEEPQRRPCQVLADVYEVHGIEASYVSVEVAWGPYRQRTPRWGARVAGSEARYPFEYREGRIEVLSALVPVDEEQQWEVIVSVYSRTMQPGERRVAYHRFTYTSKQTNTCTAPYLLWRTHSLEELPIFTGTVPQQPLWIPLHPLTHYGTRGTKQLSGSVLVSLEKSFAENVSRARRPPISVVDYELRCYIYAARSLGFPATAHTLTEPPNALVEVDVSTSVPSLQPVELRVMDHHRWTGRTLIGQATCRVDKLRASGAPDDKKASPVLLKIDPQWVKLRGGHHLNVHTGDLLCCCEVIRLKEASKVAPMPMVPEWRLCTFYFSLYGLVGLTTKDVTRTDIGEAILESPHRLLSIKGAMDFLNMAVRQVQGPQEAEEGNVTKPLVELSVTKYGEKGGDGLPIDVPEMVIASVEYDEVVAWDPLERKRNWRTARGKSFDFFAVVKGDAMLPELPFLDPRLFIKVFSQSPNGDRTYIGQHTIRLLPLCPWLKNIQACELATRAQEDFVHTLNLDTMQKEVDRIKDEQRALKARVVGKKDQVENPVLKALRLADEEAQRKEEMEREAARRESGEYVETDYTWLQPTGLPTGFPIDGALDEETGKYPFTPILHNMLTLNLYIPRNFVVHCEGDGLQTDAELENTAGVRPSVDGPLEDFLDDLYWPLLPLHRALIPCPDPGLGRGYVKSCFLLMTQEQNGRTIASDPVSADVTSYALDPKTFRTRFRDRSRLPSLMRLRLYIIRAVALQARDATGSSDPYLVITYGADSVDYRFTAKKQTLQPEFYRTEERDIRLPDQSQVIIEVWDKDEGIGQHDDLIGATTIDLEER</sequence>
<keyword evidence="9" id="KW-1185">Reference proteome</keyword>
<evidence type="ECO:0000256" key="1">
    <source>
        <dbReference type="ARBA" id="ARBA00004167"/>
    </source>
</evidence>
<comment type="subcellular location">
    <subcellularLocation>
        <location evidence="1">Membrane</location>
        <topology evidence="1">Single-pass membrane protein</topology>
    </subcellularLocation>
</comment>
<evidence type="ECO:0000256" key="2">
    <source>
        <dbReference type="ARBA" id="ARBA00022692"/>
    </source>
</evidence>
<feature type="coiled-coil region" evidence="6">
    <location>
        <begin position="844"/>
        <end position="900"/>
    </location>
</feature>
<dbReference type="OrthoDB" id="270970at2759"/>
<dbReference type="EMBL" id="CDMY01000553">
    <property type="protein sequence ID" value="CEM22521.1"/>
    <property type="molecule type" value="Genomic_DNA"/>
</dbReference>
<dbReference type="AlphaFoldDB" id="A0A0G4G3J3"/>
<dbReference type="InterPro" id="IPR037721">
    <property type="entry name" value="Ferlin"/>
</dbReference>
<feature type="domain" description="C2" evidence="7">
    <location>
        <begin position="164"/>
        <end position="278"/>
    </location>
</feature>
<dbReference type="PANTHER" id="PTHR12546">
    <property type="entry name" value="FER-1-LIKE"/>
    <property type="match status" value="1"/>
</dbReference>
<evidence type="ECO:0000256" key="6">
    <source>
        <dbReference type="SAM" id="Coils"/>
    </source>
</evidence>
<evidence type="ECO:0000313" key="8">
    <source>
        <dbReference type="EMBL" id="CEM22521.1"/>
    </source>
</evidence>
<dbReference type="CDD" id="cd00030">
    <property type="entry name" value="C2"/>
    <property type="match status" value="1"/>
</dbReference>
<dbReference type="Gene3D" id="2.60.40.150">
    <property type="entry name" value="C2 domain"/>
    <property type="match status" value="3"/>
</dbReference>
<proteinExistence type="predicted"/>
<evidence type="ECO:0000256" key="3">
    <source>
        <dbReference type="ARBA" id="ARBA00022737"/>
    </source>
</evidence>
<keyword evidence="2" id="KW-0812">Transmembrane</keyword>
<dbReference type="GO" id="GO:0016020">
    <property type="term" value="C:membrane"/>
    <property type="evidence" value="ECO:0007669"/>
    <property type="project" value="UniProtKB-SubCell"/>
</dbReference>
<dbReference type="VEuPathDB" id="CryptoDB:Vbra_16798"/>
<evidence type="ECO:0000256" key="5">
    <source>
        <dbReference type="ARBA" id="ARBA00023136"/>
    </source>
</evidence>
<feature type="domain" description="C2" evidence="7">
    <location>
        <begin position="1"/>
        <end position="107"/>
    </location>
</feature>
<organism evidence="8 9">
    <name type="scientific">Vitrella brassicaformis (strain CCMP3155)</name>
    <dbReference type="NCBI Taxonomy" id="1169540"/>
    <lineage>
        <taxon>Eukaryota</taxon>
        <taxon>Sar</taxon>
        <taxon>Alveolata</taxon>
        <taxon>Colpodellida</taxon>
        <taxon>Vitrellaceae</taxon>
        <taxon>Vitrella</taxon>
    </lineage>
</organism>